<dbReference type="EMBL" id="JBHSZV010000014">
    <property type="protein sequence ID" value="MFC7061488.1"/>
    <property type="molecule type" value="Genomic_DNA"/>
</dbReference>
<evidence type="ECO:0000256" key="1">
    <source>
        <dbReference type="ARBA" id="ARBA00006474"/>
    </source>
</evidence>
<evidence type="ECO:0000256" key="4">
    <source>
        <dbReference type="ARBA" id="ARBA00022840"/>
    </source>
</evidence>
<proteinExistence type="inferred from homology"/>
<dbReference type="Pfam" id="PF17854">
    <property type="entry name" value="FtsK_alpha"/>
    <property type="match status" value="1"/>
</dbReference>
<evidence type="ECO:0000256" key="3">
    <source>
        <dbReference type="ARBA" id="ARBA00022829"/>
    </source>
</evidence>
<feature type="compositionally biased region" description="Polar residues" evidence="7">
    <location>
        <begin position="152"/>
        <end position="161"/>
    </location>
</feature>
<dbReference type="SUPFAM" id="SSF52540">
    <property type="entry name" value="P-loop containing nucleoside triphosphate hydrolases"/>
    <property type="match status" value="1"/>
</dbReference>
<organism evidence="9 10">
    <name type="scientific">Halobacillus seohaensis</name>
    <dbReference type="NCBI Taxonomy" id="447421"/>
    <lineage>
        <taxon>Bacteria</taxon>
        <taxon>Bacillati</taxon>
        <taxon>Bacillota</taxon>
        <taxon>Bacilli</taxon>
        <taxon>Bacillales</taxon>
        <taxon>Bacillaceae</taxon>
        <taxon>Halobacillus</taxon>
    </lineage>
</organism>
<dbReference type="RefSeq" id="WP_204707486.1">
    <property type="nucleotide sequence ID" value="NZ_JBHSZV010000014.1"/>
</dbReference>
<keyword evidence="2 6" id="KW-0547">Nucleotide-binding</keyword>
<dbReference type="InterPro" id="IPR036388">
    <property type="entry name" value="WH-like_DNA-bd_sf"/>
</dbReference>
<evidence type="ECO:0000256" key="6">
    <source>
        <dbReference type="PROSITE-ProRule" id="PRU00289"/>
    </source>
</evidence>
<evidence type="ECO:0000313" key="9">
    <source>
        <dbReference type="EMBL" id="MFC7061488.1"/>
    </source>
</evidence>
<accession>A0ABW2EGN3</accession>
<dbReference type="SMART" id="SM00843">
    <property type="entry name" value="Ftsk_gamma"/>
    <property type="match status" value="1"/>
</dbReference>
<dbReference type="SMART" id="SM00382">
    <property type="entry name" value="AAA"/>
    <property type="match status" value="1"/>
</dbReference>
<evidence type="ECO:0000256" key="5">
    <source>
        <dbReference type="ARBA" id="ARBA00023125"/>
    </source>
</evidence>
<dbReference type="PANTHER" id="PTHR22683:SF42">
    <property type="entry name" value="DNA TRANSLOCASE SFTA"/>
    <property type="match status" value="1"/>
</dbReference>
<keyword evidence="4 6" id="KW-0067">ATP-binding</keyword>
<feature type="compositionally biased region" description="Basic and acidic residues" evidence="7">
    <location>
        <begin position="361"/>
        <end position="382"/>
    </location>
</feature>
<keyword evidence="3" id="KW-0159">Chromosome partition</keyword>
<feature type="compositionally biased region" description="Basic and acidic residues" evidence="7">
    <location>
        <begin position="79"/>
        <end position="99"/>
    </location>
</feature>
<dbReference type="Pfam" id="PF09397">
    <property type="entry name" value="FtsK_gamma"/>
    <property type="match status" value="1"/>
</dbReference>
<keyword evidence="10" id="KW-1185">Reference proteome</keyword>
<dbReference type="PANTHER" id="PTHR22683">
    <property type="entry name" value="SPORULATION PROTEIN RELATED"/>
    <property type="match status" value="1"/>
</dbReference>
<dbReference type="Gene3D" id="3.40.50.300">
    <property type="entry name" value="P-loop containing nucleotide triphosphate hydrolases"/>
    <property type="match status" value="1"/>
</dbReference>
<dbReference type="InterPro" id="IPR050206">
    <property type="entry name" value="FtsK/SpoIIIE/SftA"/>
</dbReference>
<feature type="region of interest" description="Disordered" evidence="7">
    <location>
        <begin position="1"/>
        <end position="171"/>
    </location>
</feature>
<comment type="similarity">
    <text evidence="1">Belongs to the FtsK/SpoIIIE/SftA family.</text>
</comment>
<feature type="compositionally biased region" description="Acidic residues" evidence="7">
    <location>
        <begin position="299"/>
        <end position="309"/>
    </location>
</feature>
<dbReference type="Gene3D" id="1.10.10.10">
    <property type="entry name" value="Winged helix-like DNA-binding domain superfamily/Winged helix DNA-binding domain"/>
    <property type="match status" value="1"/>
</dbReference>
<dbReference type="InterPro" id="IPR018541">
    <property type="entry name" value="Ftsk_gamma"/>
</dbReference>
<dbReference type="InterPro" id="IPR002543">
    <property type="entry name" value="FtsK_dom"/>
</dbReference>
<name>A0ABW2EGN3_9BACI</name>
<evidence type="ECO:0000313" key="10">
    <source>
        <dbReference type="Proteomes" id="UP001596410"/>
    </source>
</evidence>
<feature type="compositionally biased region" description="Basic and acidic residues" evidence="7">
    <location>
        <begin position="1"/>
        <end position="11"/>
    </location>
</feature>
<dbReference type="PROSITE" id="PS50901">
    <property type="entry name" value="FTSK"/>
    <property type="match status" value="1"/>
</dbReference>
<dbReference type="Proteomes" id="UP001596410">
    <property type="component" value="Unassembled WGS sequence"/>
</dbReference>
<comment type="caution">
    <text evidence="9">The sequence shown here is derived from an EMBL/GenBank/DDBJ whole genome shotgun (WGS) entry which is preliminary data.</text>
</comment>
<dbReference type="InterPro" id="IPR041027">
    <property type="entry name" value="FtsK_alpha"/>
</dbReference>
<evidence type="ECO:0000259" key="8">
    <source>
        <dbReference type="PROSITE" id="PS50901"/>
    </source>
</evidence>
<dbReference type="Gene3D" id="3.30.980.40">
    <property type="match status" value="1"/>
</dbReference>
<keyword evidence="5" id="KW-0238">DNA-binding</keyword>
<feature type="compositionally biased region" description="Basic and acidic residues" evidence="7">
    <location>
        <begin position="331"/>
        <end position="352"/>
    </location>
</feature>
<feature type="domain" description="FtsK" evidence="8">
    <location>
        <begin position="528"/>
        <end position="720"/>
    </location>
</feature>
<feature type="binding site" evidence="6">
    <location>
        <begin position="545"/>
        <end position="552"/>
    </location>
    <ligand>
        <name>ATP</name>
        <dbReference type="ChEBI" id="CHEBI:30616"/>
    </ligand>
</feature>
<feature type="compositionally biased region" description="Polar residues" evidence="7">
    <location>
        <begin position="315"/>
        <end position="325"/>
    </location>
</feature>
<dbReference type="Pfam" id="PF01580">
    <property type="entry name" value="FtsK_SpoIIIE"/>
    <property type="match status" value="1"/>
</dbReference>
<dbReference type="InterPro" id="IPR027417">
    <property type="entry name" value="P-loop_NTPase"/>
</dbReference>
<sequence length="862" mass="97165">MWKNFKDKFKNFFDGNEEPSQFEQQPIKPTSNNYERELKDSNASTKMTYKYPKQGNFRFPIIPDRSIQQEEPEPVSQDRTNRVDREKTKRADNNGEKPERNHRKDRTTSNDTEQEESEASDIPFTPSDVPSPVYGYHPRSTPVTNYEKLPDSNKSTTTARMEQSRHDEEHWQSIRQRVLGKIQSKKTEEEYLQVESPGTEISADTEVRTEETLSEDVPSPNVMSYSETANEEILENTEEMIEGVTEERIESTEEMVESVTDESTGSTEEMVESVTDESTGSTEEMIESVTDESTGSTEEILEENTDELAVEGVNESDSGVNQEHTSGVPKLETEENHPSSENENERTSERKSVPFNVVMTPRDKRTRDQQKKTLHKQEKKSEVTFNNNVQRESYSTPLNLLNDKVRKSSDDEKWIHEQMDLLETTLRQFHVKAKVVHAMKGPAVTRFEVQPEPGVKVSKITNLSDDIKLSMAARDIRIEAPIPGKQAVGIEVPNKQPEMVGLQEIFESEAFKKDSSPLSVALGLDIGGDPVVTNLKKMPHGLIAGATGSGKSVCINTILISMLYKAHHEDVKFLLIDPKMVELAPYNGLPHLVSPVITDVKAATIALKWAVKEMEERYEKFVAEGARDVERYNEKMIQQGRRAEKLPYLVIVIDELADLMMVSPQDVEDAICRIAQKARACGIHLLVATQRPSVDVITGLIKANIPTRMAFSVSSQVDSRTIIDTGGAEKLLGKGDMLFIENGSGQSVRIQGSFVSDEEIERVTAYVRKQAPTNYLFEQDELIQQISTEEDTDAIFDDAVQFVLEQNGASASLLQRKFKVGYNRAARLIDQMADYGIISEAKGSKPRDVLLTKQQIDEMLVR</sequence>
<evidence type="ECO:0000256" key="2">
    <source>
        <dbReference type="ARBA" id="ARBA00022741"/>
    </source>
</evidence>
<feature type="compositionally biased region" description="Acidic residues" evidence="7">
    <location>
        <begin position="229"/>
        <end position="241"/>
    </location>
</feature>
<gene>
    <name evidence="9" type="ORF">ACFQIC_06390</name>
</gene>
<feature type="compositionally biased region" description="Polar residues" evidence="7">
    <location>
        <begin position="18"/>
        <end position="33"/>
    </location>
</feature>
<feature type="compositionally biased region" description="Basic and acidic residues" evidence="7">
    <location>
        <begin position="162"/>
        <end position="171"/>
    </location>
</feature>
<dbReference type="SUPFAM" id="SSF46785">
    <property type="entry name" value="Winged helix' DNA-binding domain"/>
    <property type="match status" value="1"/>
</dbReference>
<dbReference type="InterPro" id="IPR003593">
    <property type="entry name" value="AAA+_ATPase"/>
</dbReference>
<feature type="region of interest" description="Disordered" evidence="7">
    <location>
        <begin position="189"/>
        <end position="390"/>
    </location>
</feature>
<dbReference type="InterPro" id="IPR036390">
    <property type="entry name" value="WH_DNA-bd_sf"/>
</dbReference>
<reference evidence="10" key="1">
    <citation type="journal article" date="2019" name="Int. J. Syst. Evol. Microbiol.">
        <title>The Global Catalogue of Microorganisms (GCM) 10K type strain sequencing project: providing services to taxonomists for standard genome sequencing and annotation.</title>
        <authorList>
            <consortium name="The Broad Institute Genomics Platform"/>
            <consortium name="The Broad Institute Genome Sequencing Center for Infectious Disease"/>
            <person name="Wu L."/>
            <person name="Ma J."/>
        </authorList>
    </citation>
    <scope>NUCLEOTIDE SEQUENCE [LARGE SCALE GENOMIC DNA]</scope>
    <source>
        <strain evidence="10">CGMCC 4.1621</strain>
    </source>
</reference>
<protein>
    <submittedName>
        <fullName evidence="9">DNA translocase FtsK</fullName>
    </submittedName>
</protein>
<evidence type="ECO:0000256" key="7">
    <source>
        <dbReference type="SAM" id="MobiDB-lite"/>
    </source>
</evidence>